<accession>A0A6J5E689</accession>
<dbReference type="NCBIfam" id="TIGR02476">
    <property type="entry name" value="BluB"/>
    <property type="match status" value="1"/>
</dbReference>
<keyword evidence="2" id="KW-0288">FMN</keyword>
<dbReference type="Pfam" id="PF00881">
    <property type="entry name" value="Nitroreductase"/>
    <property type="match status" value="1"/>
</dbReference>
<dbReference type="InterPro" id="IPR000415">
    <property type="entry name" value="Nitroreductase-like"/>
</dbReference>
<keyword evidence="1" id="KW-0285">Flavoprotein</keyword>
<evidence type="ECO:0000256" key="3">
    <source>
        <dbReference type="ARBA" id="ARBA00023002"/>
    </source>
</evidence>
<dbReference type="EMBL" id="CABVQD010000014">
    <property type="protein sequence ID" value="VWB86745.1"/>
    <property type="molecule type" value="Genomic_DNA"/>
</dbReference>
<keyword evidence="7" id="KW-1185">Reference proteome</keyword>
<dbReference type="InterPro" id="IPR050627">
    <property type="entry name" value="Nitroreductase/BluB"/>
</dbReference>
<feature type="region of interest" description="Disordered" evidence="4">
    <location>
        <begin position="215"/>
        <end position="301"/>
    </location>
</feature>
<dbReference type="InterPro" id="IPR012825">
    <property type="entry name" value="BluB"/>
</dbReference>
<proteinExistence type="predicted"/>
<evidence type="ECO:0000259" key="5">
    <source>
        <dbReference type="Pfam" id="PF00881"/>
    </source>
</evidence>
<dbReference type="PANTHER" id="PTHR23026">
    <property type="entry name" value="NADPH NITROREDUCTASE"/>
    <property type="match status" value="1"/>
</dbReference>
<evidence type="ECO:0000313" key="7">
    <source>
        <dbReference type="Proteomes" id="UP000494330"/>
    </source>
</evidence>
<dbReference type="GO" id="GO:0016491">
    <property type="term" value="F:oxidoreductase activity"/>
    <property type="evidence" value="ECO:0007669"/>
    <property type="project" value="UniProtKB-KW"/>
</dbReference>
<dbReference type="InterPro" id="IPR029479">
    <property type="entry name" value="Nitroreductase"/>
</dbReference>
<gene>
    <name evidence="6" type="ORF">BPA30113_04012</name>
</gene>
<evidence type="ECO:0000256" key="2">
    <source>
        <dbReference type="ARBA" id="ARBA00022643"/>
    </source>
</evidence>
<feature type="compositionally biased region" description="Low complexity" evidence="4">
    <location>
        <begin position="280"/>
        <end position="295"/>
    </location>
</feature>
<feature type="compositionally biased region" description="Low complexity" evidence="4">
    <location>
        <begin position="215"/>
        <end position="273"/>
    </location>
</feature>
<reference evidence="6 7" key="1">
    <citation type="submission" date="2019-09" db="EMBL/GenBank/DDBJ databases">
        <authorList>
            <person name="Depoorter E."/>
        </authorList>
    </citation>
    <scope>NUCLEOTIDE SEQUENCE [LARGE SCALE GENOMIC DNA]</scope>
    <source>
        <strain evidence="6">LMG 30113</strain>
    </source>
</reference>
<dbReference type="Gene3D" id="3.40.109.10">
    <property type="entry name" value="NADH Oxidase"/>
    <property type="match status" value="1"/>
</dbReference>
<keyword evidence="3" id="KW-0560">Oxidoreductase</keyword>
<dbReference type="PANTHER" id="PTHR23026:SF90">
    <property type="entry name" value="IODOTYROSINE DEIODINASE 1"/>
    <property type="match status" value="1"/>
</dbReference>
<dbReference type="Proteomes" id="UP000494330">
    <property type="component" value="Unassembled WGS sequence"/>
</dbReference>
<feature type="domain" description="Nitroreductase" evidence="5">
    <location>
        <begin position="16"/>
        <end position="179"/>
    </location>
</feature>
<protein>
    <submittedName>
        <fullName evidence="6">Cob(II)yrinic acid a,c-diamide reductase</fullName>
    </submittedName>
</protein>
<evidence type="ECO:0000256" key="1">
    <source>
        <dbReference type="ARBA" id="ARBA00022630"/>
    </source>
</evidence>
<dbReference type="SUPFAM" id="SSF55469">
    <property type="entry name" value="FMN-dependent nitroreductase-like"/>
    <property type="match status" value="1"/>
</dbReference>
<dbReference type="AlphaFoldDB" id="A0A6J5E689"/>
<evidence type="ECO:0000313" key="6">
    <source>
        <dbReference type="EMBL" id="VWB86745.1"/>
    </source>
</evidence>
<name>A0A6J5E689_9BURK</name>
<sequence>MRFDDSDIAAVYRAIFERRDMRHFTPAPVDPAALARLLRAAHHAPSVGFMQPWRFIRITDPALRTAIHALVEAERRATAHALGERQDEFMRLKVEGVRESGELLVVALADGRERHVFGRRTLPEMDLASAACAIQNMWLAARAEGLGMGWVSLFDVDALRALLRMPDGAKPIAVLCIGHVDAFYAKPMLEEERWAARMPLEACLYENGWDDPAALDAAGGPSTPADAPADADTAGAGTSTASAGGPSTPADVPADTDTAGAGTSTASASGPSTLVDVPADADTAGAGASTANAGDPLKRAV</sequence>
<evidence type="ECO:0000256" key="4">
    <source>
        <dbReference type="SAM" id="MobiDB-lite"/>
    </source>
</evidence>
<organism evidence="6 7">
    <name type="scientific">Burkholderia paludis</name>
    <dbReference type="NCBI Taxonomy" id="1506587"/>
    <lineage>
        <taxon>Bacteria</taxon>
        <taxon>Pseudomonadati</taxon>
        <taxon>Pseudomonadota</taxon>
        <taxon>Betaproteobacteria</taxon>
        <taxon>Burkholderiales</taxon>
        <taxon>Burkholderiaceae</taxon>
        <taxon>Burkholderia</taxon>
        <taxon>Burkholderia cepacia complex</taxon>
    </lineage>
</organism>